<dbReference type="PANTHER" id="PTHR21321:SF1">
    <property type="entry name" value="EXOSOME COMPLEX COMPONENT RRP40"/>
    <property type="match status" value="1"/>
</dbReference>
<dbReference type="InterPro" id="IPR004088">
    <property type="entry name" value="KH_dom_type_1"/>
</dbReference>
<dbReference type="SUPFAM" id="SSF54791">
    <property type="entry name" value="Eukaryotic type KH-domain (KH-domain type I)"/>
    <property type="match status" value="1"/>
</dbReference>
<protein>
    <recommendedName>
        <fullName evidence="9">Ribosomal RNA-processing protein 40</fullName>
    </recommendedName>
</protein>
<organism evidence="7 8">
    <name type="scientific">Lophiotrema nucula</name>
    <dbReference type="NCBI Taxonomy" id="690887"/>
    <lineage>
        <taxon>Eukaryota</taxon>
        <taxon>Fungi</taxon>
        <taxon>Dikarya</taxon>
        <taxon>Ascomycota</taxon>
        <taxon>Pezizomycotina</taxon>
        <taxon>Dothideomycetes</taxon>
        <taxon>Pleosporomycetidae</taxon>
        <taxon>Pleosporales</taxon>
        <taxon>Lophiotremataceae</taxon>
        <taxon>Lophiotrema</taxon>
    </lineage>
</organism>
<dbReference type="Gene3D" id="2.40.50.100">
    <property type="match status" value="1"/>
</dbReference>
<dbReference type="InterPro" id="IPR041054">
    <property type="entry name" value="Rrp40_N_euk"/>
</dbReference>
<dbReference type="OrthoDB" id="340500at2759"/>
<dbReference type="Pfam" id="PF21262">
    <property type="entry name" value="RRP40_S1"/>
    <property type="match status" value="1"/>
</dbReference>
<dbReference type="InterPro" id="IPR012340">
    <property type="entry name" value="NA-bd_OB-fold"/>
</dbReference>
<evidence type="ECO:0000259" key="6">
    <source>
        <dbReference type="Pfam" id="PF18311"/>
    </source>
</evidence>
<evidence type="ECO:0000259" key="5">
    <source>
        <dbReference type="Pfam" id="PF15985"/>
    </source>
</evidence>
<evidence type="ECO:0000313" key="8">
    <source>
        <dbReference type="Proteomes" id="UP000799770"/>
    </source>
</evidence>
<dbReference type="InterPro" id="IPR036612">
    <property type="entry name" value="KH_dom_type_1_sf"/>
</dbReference>
<dbReference type="Pfam" id="PF15985">
    <property type="entry name" value="KH_6"/>
    <property type="match status" value="1"/>
</dbReference>
<keyword evidence="4" id="KW-0694">RNA-binding</keyword>
<dbReference type="GO" id="GO:0034475">
    <property type="term" value="P:U4 snRNA 3'-end processing"/>
    <property type="evidence" value="ECO:0007669"/>
    <property type="project" value="TreeGrafter"/>
</dbReference>
<feature type="domain" description="Exosome complex exonuclease Rrp40 N-terminal" evidence="6">
    <location>
        <begin position="29"/>
        <end position="68"/>
    </location>
</feature>
<dbReference type="GO" id="GO:0000177">
    <property type="term" value="C:cytoplasmic exosome (RNase complex)"/>
    <property type="evidence" value="ECO:0007669"/>
    <property type="project" value="TreeGrafter"/>
</dbReference>
<gene>
    <name evidence="7" type="ORF">BDV96DRAFT_651693</name>
</gene>
<evidence type="ECO:0000256" key="4">
    <source>
        <dbReference type="ARBA" id="ARBA00022884"/>
    </source>
</evidence>
<feature type="domain" description="K Homology" evidence="5">
    <location>
        <begin position="158"/>
        <end position="208"/>
    </location>
</feature>
<evidence type="ECO:0008006" key="9">
    <source>
        <dbReference type="Google" id="ProtNLM"/>
    </source>
</evidence>
<proteinExistence type="predicted"/>
<name>A0A6A5YRX5_9PLEO</name>
<keyword evidence="3" id="KW-0271">Exosome</keyword>
<dbReference type="GO" id="GO:0000467">
    <property type="term" value="P:exonucleolytic trimming to generate mature 3'-end of 5.8S rRNA from tricistronic rRNA transcript (SSU-rRNA, 5.8S rRNA, LSU-rRNA)"/>
    <property type="evidence" value="ECO:0007669"/>
    <property type="project" value="TreeGrafter"/>
</dbReference>
<comment type="subcellular location">
    <subcellularLocation>
        <location evidence="1">Nucleus</location>
    </subcellularLocation>
</comment>
<dbReference type="Gene3D" id="2.40.50.140">
    <property type="entry name" value="Nucleic acid-binding proteins"/>
    <property type="match status" value="1"/>
</dbReference>
<dbReference type="InterPro" id="IPR049469">
    <property type="entry name" value="RRP40_KH-I"/>
</dbReference>
<dbReference type="CDD" id="cd22526">
    <property type="entry name" value="KH-I_Rrp40"/>
    <property type="match status" value="1"/>
</dbReference>
<evidence type="ECO:0000256" key="1">
    <source>
        <dbReference type="ARBA" id="ARBA00004123"/>
    </source>
</evidence>
<dbReference type="PANTHER" id="PTHR21321">
    <property type="entry name" value="PNAS-3 RELATED"/>
    <property type="match status" value="1"/>
</dbReference>
<dbReference type="Proteomes" id="UP000799770">
    <property type="component" value="Unassembled WGS sequence"/>
</dbReference>
<dbReference type="GO" id="GO:0071035">
    <property type="term" value="P:nuclear polyadenylation-dependent rRNA catabolic process"/>
    <property type="evidence" value="ECO:0007669"/>
    <property type="project" value="TreeGrafter"/>
</dbReference>
<evidence type="ECO:0000313" key="7">
    <source>
        <dbReference type="EMBL" id="KAF2109723.1"/>
    </source>
</evidence>
<dbReference type="GO" id="GO:0000176">
    <property type="term" value="C:nuclear exosome (RNase complex)"/>
    <property type="evidence" value="ECO:0007669"/>
    <property type="project" value="TreeGrafter"/>
</dbReference>
<evidence type="ECO:0000256" key="3">
    <source>
        <dbReference type="ARBA" id="ARBA00022835"/>
    </source>
</evidence>
<keyword evidence="2" id="KW-0963">Cytoplasm</keyword>
<dbReference type="GO" id="GO:0071034">
    <property type="term" value="P:CUT catabolic process"/>
    <property type="evidence" value="ECO:0007669"/>
    <property type="project" value="TreeGrafter"/>
</dbReference>
<dbReference type="InterPro" id="IPR026699">
    <property type="entry name" value="Exosome_RNA_bind1/RRP40/RRP4"/>
</dbReference>
<reference evidence="7" key="1">
    <citation type="journal article" date="2020" name="Stud. Mycol.">
        <title>101 Dothideomycetes genomes: a test case for predicting lifestyles and emergence of pathogens.</title>
        <authorList>
            <person name="Haridas S."/>
            <person name="Albert R."/>
            <person name="Binder M."/>
            <person name="Bloem J."/>
            <person name="Labutti K."/>
            <person name="Salamov A."/>
            <person name="Andreopoulos B."/>
            <person name="Baker S."/>
            <person name="Barry K."/>
            <person name="Bills G."/>
            <person name="Bluhm B."/>
            <person name="Cannon C."/>
            <person name="Castanera R."/>
            <person name="Culley D."/>
            <person name="Daum C."/>
            <person name="Ezra D."/>
            <person name="Gonzalez J."/>
            <person name="Henrissat B."/>
            <person name="Kuo A."/>
            <person name="Liang C."/>
            <person name="Lipzen A."/>
            <person name="Lutzoni F."/>
            <person name="Magnuson J."/>
            <person name="Mondo S."/>
            <person name="Nolan M."/>
            <person name="Ohm R."/>
            <person name="Pangilinan J."/>
            <person name="Park H.-J."/>
            <person name="Ramirez L."/>
            <person name="Alfaro M."/>
            <person name="Sun H."/>
            <person name="Tritt A."/>
            <person name="Yoshinaga Y."/>
            <person name="Zwiers L.-H."/>
            <person name="Turgeon B."/>
            <person name="Goodwin S."/>
            <person name="Spatafora J."/>
            <person name="Crous P."/>
            <person name="Grigoriev I."/>
        </authorList>
    </citation>
    <scope>NUCLEOTIDE SEQUENCE</scope>
    <source>
        <strain evidence="7">CBS 627.86</strain>
    </source>
</reference>
<accession>A0A6A5YRX5</accession>
<dbReference type="GO" id="GO:0071051">
    <property type="term" value="P:poly(A)-dependent snoRNA 3'-end processing"/>
    <property type="evidence" value="ECO:0007669"/>
    <property type="project" value="TreeGrafter"/>
</dbReference>
<dbReference type="AlphaFoldDB" id="A0A6A5YRX5"/>
<dbReference type="GO" id="GO:0071038">
    <property type="term" value="P:TRAMP-dependent tRNA surveillance pathway"/>
    <property type="evidence" value="ECO:0007669"/>
    <property type="project" value="TreeGrafter"/>
</dbReference>
<evidence type="ECO:0000256" key="2">
    <source>
        <dbReference type="ARBA" id="ARBA00022490"/>
    </source>
</evidence>
<dbReference type="Gene3D" id="3.30.1370.10">
    <property type="entry name" value="K Homology domain, type 1"/>
    <property type="match status" value="1"/>
</dbReference>
<dbReference type="SUPFAM" id="SSF50249">
    <property type="entry name" value="Nucleic acid-binding proteins"/>
    <property type="match status" value="1"/>
</dbReference>
<dbReference type="EMBL" id="ML977341">
    <property type="protein sequence ID" value="KAF2109723.1"/>
    <property type="molecule type" value="Genomic_DNA"/>
</dbReference>
<keyword evidence="8" id="KW-1185">Reference proteome</keyword>
<sequence length="242" mass="25415">MSASAIVVLPGDEIPSAQLPKPTNKKKTLTLGPGLRHIPPETITTTIAGALVTDARKNAAWIEYNSGRYMPSVGDLIIATVNNSTGEAFNCFITPNTPQAALPHLAFEGATRKTRPVLPPNSLVYARITNSGRDSIPEVTCVDSSTGKSEGLGPLKGGMVFKISLGMARRLLSGRKGGVTVLEGLSEKMGFEVAVGRNGVLWVDGGSVKTTLAVGKAIQEVDEQALGEKGQKKVVDKVLRGV</sequence>
<dbReference type="Pfam" id="PF18311">
    <property type="entry name" value="Rrp40_N"/>
    <property type="match status" value="1"/>
</dbReference>
<dbReference type="FunFam" id="2.40.50.140:FF:000127">
    <property type="entry name" value="Exosome complex component RRP40"/>
    <property type="match status" value="1"/>
</dbReference>
<dbReference type="GO" id="GO:0003723">
    <property type="term" value="F:RNA binding"/>
    <property type="evidence" value="ECO:0007669"/>
    <property type="project" value="UniProtKB-KW"/>
</dbReference>
<dbReference type="FunFam" id="2.40.50.100:FF:000073">
    <property type="entry name" value="Putative Exosome complex component RRP40"/>
    <property type="match status" value="1"/>
</dbReference>